<dbReference type="GO" id="GO:0035035">
    <property type="term" value="F:histone acetyltransferase binding"/>
    <property type="evidence" value="ECO:0007669"/>
    <property type="project" value="TreeGrafter"/>
</dbReference>
<accession>A0A401T5E8</accession>
<protein>
    <recommendedName>
        <fullName evidence="2">PEHE domain-containing protein</fullName>
    </recommendedName>
</protein>
<dbReference type="OMA" id="DDMGAVP"/>
<feature type="region of interest" description="Disordered" evidence="1">
    <location>
        <begin position="1"/>
        <end position="54"/>
    </location>
</feature>
<evidence type="ECO:0000313" key="3">
    <source>
        <dbReference type="EMBL" id="GCC37840.1"/>
    </source>
</evidence>
<name>A0A401T5E8_CHIPU</name>
<dbReference type="InterPro" id="IPR029332">
    <property type="entry name" value="PEHE_dom"/>
</dbReference>
<dbReference type="PANTHER" id="PTHR22443:SF14">
    <property type="entry name" value="KAT8 REGULATORY NSL COMPLEX SUBUNIT 1"/>
    <property type="match status" value="1"/>
</dbReference>
<dbReference type="InterPro" id="IPR026180">
    <property type="entry name" value="NSL1"/>
</dbReference>
<evidence type="ECO:0000259" key="2">
    <source>
        <dbReference type="PROSITE" id="PS52052"/>
    </source>
</evidence>
<dbReference type="OrthoDB" id="6022640at2759"/>
<gene>
    <name evidence="3" type="ORF">chiPu_0016348</name>
</gene>
<dbReference type="PROSITE" id="PS52052">
    <property type="entry name" value="PEHE"/>
    <property type="match status" value="1"/>
</dbReference>
<evidence type="ECO:0000313" key="4">
    <source>
        <dbReference type="Proteomes" id="UP000287033"/>
    </source>
</evidence>
<evidence type="ECO:0000256" key="1">
    <source>
        <dbReference type="SAM" id="MobiDB-lite"/>
    </source>
</evidence>
<sequence>MAAMAPALTEAATEAHHRFKLATPSSSLSPSGTADRDNSNSLNNSKRKAFADDHSLDFRKNSRSEDHCKLVSPYRCLDAASRPPPPPESVKLQGSFSKHAVIKSHTILSHSLLDTGVIRAELIDGQPALEFSPSLLKTMSASSNQPSLPLPPQPPVNGLAKKSAVNIRSDSDLNSAEVVGKAVYPELPHVGSNQVEDSSKLALNSNITTREVAGEESTFEELNPITEDLSNSEAIRHPEFGENGVGNNKLLFSTGSSLSTVCVNSVDCKSSASKPSSVNILDTEVHSRTLLAQTRQSEIERRACRLRKRLEVVQAKQVERHVQQQLGGFVEKTVHRLPHLDCLKRQDGSLRNQQLVFACKSDSASRKGGENVSETLANFFKSSSVSKGIEKFVSSSDSKLRFSENAFDSDVTESSSGGESDTEEELFAKVGMEQYQAPVWQRSEWRWAIERAAIVSRWNWLQAHVSDLEYRIRQQTDIYRQIRANKGSVVLGDSPASEDLNRLRVSSPERADSPTQTELKTNGAGVKLEMSVCSHSSLPKIVGKQVIPPIDPLENVTSCSTPTESVPTKACSNLKPVNGVVNSVHSLLPDNSSTDSSDAEELLNKKQRLNMLPVPPDSTCIAARVRPLLTCKKRRLIRPNSVQPLTRKIQRPLAVQCNCDVTTSCIMCASKNSESFENCYDMPVSERLALLDPCLHPVLSVSDDIPLSMHFQPVLKGHWQNKSLDKNKTSKKLSLKHKGLLTANLPDPSRRARQKLTNSIISSDKYAHSKNRTEKPFKQHFDDLLSVSKLESTPVQEKILNKKRQRELPAELTETRQTLSDTGSSYSSTVGSHTSVHSPLLRQLSTSSESSAPIPTNTPSVASALQTARRKRAENSFDINNIVIPMSVAATTRVEKLQYKEILTPSWRVVDVKPDFKNHKLSEEDHEEIEDFSDAVFAARHAKYEEFERLRWTTWSASPVSAQRRGSRSHKSTDEHSTPQPGNTNPSTPQPASPDVSFHSLGDLPLTPSPCSPSAPPVSPDTFCSSLSRESAGRVSNEDTRCSTPDISQEEQTVQPWEKRTFPLACIPGTERESRTETSLRQTRNSRRSSGSTNRGSREAESGALSSVHHDDKQRHSVSLRLTHR</sequence>
<comment type="caution">
    <text evidence="3">The sequence shown here is derived from an EMBL/GenBank/DDBJ whole genome shotgun (WGS) entry which is preliminary data.</text>
</comment>
<keyword evidence="4" id="KW-1185">Reference proteome</keyword>
<dbReference type="EMBL" id="BEZZ01001067">
    <property type="protein sequence ID" value="GCC37840.1"/>
    <property type="molecule type" value="Genomic_DNA"/>
</dbReference>
<dbReference type="PANTHER" id="PTHR22443">
    <property type="entry name" value="NON-SPECIFIC LETHAL 1, ISOFORM M"/>
    <property type="match status" value="1"/>
</dbReference>
<organism evidence="3 4">
    <name type="scientific">Chiloscyllium punctatum</name>
    <name type="common">Brownbanded bambooshark</name>
    <name type="synonym">Hemiscyllium punctatum</name>
    <dbReference type="NCBI Taxonomy" id="137246"/>
    <lineage>
        <taxon>Eukaryota</taxon>
        <taxon>Metazoa</taxon>
        <taxon>Chordata</taxon>
        <taxon>Craniata</taxon>
        <taxon>Vertebrata</taxon>
        <taxon>Chondrichthyes</taxon>
        <taxon>Elasmobranchii</taxon>
        <taxon>Galeomorphii</taxon>
        <taxon>Galeoidea</taxon>
        <taxon>Orectolobiformes</taxon>
        <taxon>Hemiscylliidae</taxon>
        <taxon>Chiloscyllium</taxon>
    </lineage>
</organism>
<feature type="region of interest" description="Disordered" evidence="1">
    <location>
        <begin position="958"/>
        <end position="1125"/>
    </location>
</feature>
<feature type="compositionally biased region" description="Polar residues" evidence="1">
    <location>
        <begin position="978"/>
        <end position="987"/>
    </location>
</feature>
<feature type="region of interest" description="Disordered" evidence="1">
    <location>
        <begin position="803"/>
        <end position="837"/>
    </location>
</feature>
<dbReference type="Gene3D" id="6.10.250.3170">
    <property type="match status" value="1"/>
</dbReference>
<proteinExistence type="predicted"/>
<feature type="compositionally biased region" description="Low complexity" evidence="1">
    <location>
        <begin position="820"/>
        <end position="837"/>
    </location>
</feature>
<dbReference type="Pfam" id="PF15275">
    <property type="entry name" value="PEHE"/>
    <property type="match status" value="1"/>
</dbReference>
<feature type="compositionally biased region" description="Pro residues" evidence="1">
    <location>
        <begin position="1007"/>
        <end position="1019"/>
    </location>
</feature>
<feature type="region of interest" description="Disordered" evidence="1">
    <location>
        <begin position="140"/>
        <end position="159"/>
    </location>
</feature>
<feature type="domain" description="PEHE" evidence="2">
    <location>
        <begin position="901"/>
        <end position="1057"/>
    </location>
</feature>
<feature type="compositionally biased region" description="Low complexity" evidence="1">
    <location>
        <begin position="1"/>
        <end position="12"/>
    </location>
</feature>
<feature type="compositionally biased region" description="Basic residues" evidence="1">
    <location>
        <begin position="1116"/>
        <end position="1125"/>
    </location>
</feature>
<feature type="compositionally biased region" description="Polar residues" evidence="1">
    <location>
        <begin position="23"/>
        <end position="32"/>
    </location>
</feature>
<dbReference type="AlphaFoldDB" id="A0A401T5E8"/>
<reference evidence="3 4" key="1">
    <citation type="journal article" date="2018" name="Nat. Ecol. Evol.">
        <title>Shark genomes provide insights into elasmobranch evolution and the origin of vertebrates.</title>
        <authorList>
            <person name="Hara Y"/>
            <person name="Yamaguchi K"/>
            <person name="Onimaru K"/>
            <person name="Kadota M"/>
            <person name="Koyanagi M"/>
            <person name="Keeley SD"/>
            <person name="Tatsumi K"/>
            <person name="Tanaka K"/>
            <person name="Motone F"/>
            <person name="Kageyama Y"/>
            <person name="Nozu R"/>
            <person name="Adachi N"/>
            <person name="Nishimura O"/>
            <person name="Nakagawa R"/>
            <person name="Tanegashima C"/>
            <person name="Kiyatake I"/>
            <person name="Matsumoto R"/>
            <person name="Murakumo K"/>
            <person name="Nishida K"/>
            <person name="Terakita A"/>
            <person name="Kuratani S"/>
            <person name="Sato K"/>
            <person name="Hyodo S Kuraku.S."/>
        </authorList>
    </citation>
    <scope>NUCLEOTIDE SEQUENCE [LARGE SCALE GENOMIC DNA]</scope>
</reference>
<dbReference type="SMART" id="SM01300">
    <property type="entry name" value="PEHE"/>
    <property type="match status" value="1"/>
</dbReference>
<dbReference type="STRING" id="137246.A0A401T5E8"/>
<dbReference type="GO" id="GO:0044545">
    <property type="term" value="C:NSL complex"/>
    <property type="evidence" value="ECO:0007669"/>
    <property type="project" value="TreeGrafter"/>
</dbReference>
<feature type="compositionally biased region" description="Polar residues" evidence="1">
    <location>
        <begin position="1042"/>
        <end position="1055"/>
    </location>
</feature>
<dbReference type="Proteomes" id="UP000287033">
    <property type="component" value="Unassembled WGS sequence"/>
</dbReference>